<keyword evidence="11" id="KW-1185">Reference proteome</keyword>
<comment type="caution">
    <text evidence="10">The sequence shown here is derived from an EMBL/GenBank/DDBJ whole genome shotgun (WGS) entry which is preliminary data.</text>
</comment>
<dbReference type="Gene3D" id="1.20.1420.30">
    <property type="entry name" value="NCX, central ion-binding region"/>
    <property type="match status" value="2"/>
</dbReference>
<feature type="region of interest" description="Disordered" evidence="7">
    <location>
        <begin position="1420"/>
        <end position="1519"/>
    </location>
</feature>
<dbReference type="Proteomes" id="UP000054821">
    <property type="component" value="Unassembled WGS sequence"/>
</dbReference>
<dbReference type="STRING" id="398673.A0A2P4ZS69"/>
<name>A0A2P4ZS69_9HYPO</name>
<protein>
    <recommendedName>
        <fullName evidence="9">G-patch domain-containing protein</fullName>
    </recommendedName>
</protein>
<comment type="similarity">
    <text evidence="2">Belongs to the Ca(2+):cation antiporter (CaCA) (TC 2.A.19) family.</text>
</comment>
<evidence type="ECO:0000256" key="2">
    <source>
        <dbReference type="ARBA" id="ARBA00008170"/>
    </source>
</evidence>
<dbReference type="SUPFAM" id="SSF56815">
    <property type="entry name" value="Sec1/munc18-like (SM) proteins"/>
    <property type="match status" value="1"/>
</dbReference>
<feature type="transmembrane region" description="Helical" evidence="8">
    <location>
        <begin position="365"/>
        <end position="389"/>
    </location>
</feature>
<evidence type="ECO:0000256" key="4">
    <source>
        <dbReference type="ARBA" id="ARBA00022692"/>
    </source>
</evidence>
<dbReference type="PANTHER" id="PTHR11679">
    <property type="entry name" value="VESICLE PROTEIN SORTING-ASSOCIATED"/>
    <property type="match status" value="1"/>
</dbReference>
<evidence type="ECO:0000256" key="1">
    <source>
        <dbReference type="ARBA" id="ARBA00004141"/>
    </source>
</evidence>
<feature type="compositionally biased region" description="Pro residues" evidence="7">
    <location>
        <begin position="1430"/>
        <end position="1448"/>
    </location>
</feature>
<feature type="transmembrane region" description="Helical" evidence="8">
    <location>
        <begin position="431"/>
        <end position="458"/>
    </location>
</feature>
<proteinExistence type="inferred from homology"/>
<feature type="transmembrane region" description="Helical" evidence="8">
    <location>
        <begin position="102"/>
        <end position="120"/>
    </location>
</feature>
<accession>A0A2P4ZS69</accession>
<feature type="transmembrane region" description="Helical" evidence="8">
    <location>
        <begin position="132"/>
        <end position="152"/>
    </location>
</feature>
<feature type="domain" description="G-patch" evidence="9">
    <location>
        <begin position="676"/>
        <end position="724"/>
    </location>
</feature>
<dbReference type="GeneID" id="29980711"/>
<dbReference type="Pfam" id="PF00995">
    <property type="entry name" value="Sec1"/>
    <property type="match status" value="1"/>
</dbReference>
<feature type="transmembrane region" description="Helical" evidence="8">
    <location>
        <begin position="172"/>
        <end position="189"/>
    </location>
</feature>
<comment type="similarity">
    <text evidence="3">Belongs to the STXBP/unc-18/SEC1 family.</text>
</comment>
<comment type="subcellular location">
    <subcellularLocation>
        <location evidence="1">Membrane</location>
        <topology evidence="1">Multi-pass membrane protein</topology>
    </subcellularLocation>
</comment>
<feature type="transmembrane region" description="Helical" evidence="8">
    <location>
        <begin position="70"/>
        <end position="90"/>
    </location>
</feature>
<dbReference type="InterPro" id="IPR004837">
    <property type="entry name" value="NaCa_Exmemb"/>
</dbReference>
<dbReference type="InterPro" id="IPR001619">
    <property type="entry name" value="Sec1-like"/>
</dbReference>
<evidence type="ECO:0000313" key="10">
    <source>
        <dbReference type="EMBL" id="PON27126.1"/>
    </source>
</evidence>
<feature type="compositionally biased region" description="Low complexity" evidence="7">
    <location>
        <begin position="305"/>
        <end position="317"/>
    </location>
</feature>
<dbReference type="Gene3D" id="3.90.830.10">
    <property type="entry name" value="Syntaxin Binding Protein 1, Chain A, domain 2"/>
    <property type="match status" value="1"/>
</dbReference>
<dbReference type="RefSeq" id="XP_024405929.1">
    <property type="nucleotide sequence ID" value="XM_024549344.1"/>
</dbReference>
<dbReference type="Gene3D" id="3.40.50.2060">
    <property type="match status" value="1"/>
</dbReference>
<dbReference type="Gene3D" id="1.25.40.60">
    <property type="match status" value="1"/>
</dbReference>
<dbReference type="PROSITE" id="PS50174">
    <property type="entry name" value="G_PATCH"/>
    <property type="match status" value="1"/>
</dbReference>
<keyword evidence="4 8" id="KW-0812">Transmembrane</keyword>
<feature type="region of interest" description="Disordered" evidence="7">
    <location>
        <begin position="276"/>
        <end position="323"/>
    </location>
</feature>
<dbReference type="EMBL" id="JPDN02000011">
    <property type="protein sequence ID" value="PON27126.1"/>
    <property type="molecule type" value="Genomic_DNA"/>
</dbReference>
<organism evidence="10 11">
    <name type="scientific">Trichoderma gamsii</name>
    <dbReference type="NCBI Taxonomy" id="398673"/>
    <lineage>
        <taxon>Eukaryota</taxon>
        <taxon>Fungi</taxon>
        <taxon>Dikarya</taxon>
        <taxon>Ascomycota</taxon>
        <taxon>Pezizomycotina</taxon>
        <taxon>Sordariomycetes</taxon>
        <taxon>Hypocreomycetidae</taxon>
        <taxon>Hypocreales</taxon>
        <taxon>Hypocreaceae</taxon>
        <taxon>Trichoderma</taxon>
    </lineage>
</organism>
<dbReference type="InterPro" id="IPR027482">
    <property type="entry name" value="Sec1-like_dom2"/>
</dbReference>
<dbReference type="GO" id="GO:0055085">
    <property type="term" value="P:transmembrane transport"/>
    <property type="evidence" value="ECO:0007669"/>
    <property type="project" value="InterPro"/>
</dbReference>
<reference evidence="10 11" key="1">
    <citation type="journal article" date="2016" name="Genome Announc.">
        <title>Draft Whole-Genome Sequence of Trichoderma gamsii T6085, a Promising Biocontrol Agent of Fusarium Head Blight on Wheat.</title>
        <authorList>
            <person name="Baroncelli R."/>
            <person name="Zapparata A."/>
            <person name="Piaggeschi G."/>
            <person name="Sarrocco S."/>
            <person name="Vannacci G."/>
        </authorList>
    </citation>
    <scope>NUCLEOTIDE SEQUENCE [LARGE SCALE GENOMIC DNA]</scope>
    <source>
        <strain evidence="10 11">T6085</strain>
    </source>
</reference>
<feature type="region of interest" description="Disordered" evidence="7">
    <location>
        <begin position="611"/>
        <end position="636"/>
    </location>
</feature>
<dbReference type="InterPro" id="IPR044880">
    <property type="entry name" value="NCX_ion-bd_dom_sf"/>
</dbReference>
<dbReference type="GO" id="GO:0016020">
    <property type="term" value="C:membrane"/>
    <property type="evidence" value="ECO:0007669"/>
    <property type="project" value="UniProtKB-SubCell"/>
</dbReference>
<feature type="region of interest" description="Disordered" evidence="7">
    <location>
        <begin position="542"/>
        <end position="562"/>
    </location>
</feature>
<dbReference type="GO" id="GO:0003676">
    <property type="term" value="F:nucleic acid binding"/>
    <property type="evidence" value="ECO:0007669"/>
    <property type="project" value="InterPro"/>
</dbReference>
<evidence type="ECO:0000256" key="8">
    <source>
        <dbReference type="SAM" id="Phobius"/>
    </source>
</evidence>
<feature type="transmembrane region" description="Helical" evidence="8">
    <location>
        <begin position="12"/>
        <end position="33"/>
    </location>
</feature>
<dbReference type="GO" id="GO:0016192">
    <property type="term" value="P:vesicle-mediated transport"/>
    <property type="evidence" value="ECO:0007669"/>
    <property type="project" value="InterPro"/>
</dbReference>
<feature type="compositionally biased region" description="Polar residues" evidence="7">
    <location>
        <begin position="1474"/>
        <end position="1498"/>
    </location>
</feature>
<feature type="transmembrane region" description="Helical" evidence="8">
    <location>
        <begin position="401"/>
        <end position="424"/>
    </location>
</feature>
<keyword evidence="6 8" id="KW-0472">Membrane</keyword>
<evidence type="ECO:0000256" key="5">
    <source>
        <dbReference type="ARBA" id="ARBA00022989"/>
    </source>
</evidence>
<dbReference type="InterPro" id="IPR043154">
    <property type="entry name" value="Sec-1-like_dom1"/>
</dbReference>
<gene>
    <name evidence="10" type="ORF">TGAM01_v204074</name>
</gene>
<evidence type="ECO:0000256" key="6">
    <source>
        <dbReference type="ARBA" id="ARBA00023136"/>
    </source>
</evidence>
<dbReference type="Pfam" id="PF01699">
    <property type="entry name" value="Na_Ca_ex"/>
    <property type="match status" value="2"/>
</dbReference>
<evidence type="ECO:0000256" key="3">
    <source>
        <dbReference type="ARBA" id="ARBA00009884"/>
    </source>
</evidence>
<evidence type="ECO:0000313" key="11">
    <source>
        <dbReference type="Proteomes" id="UP000054821"/>
    </source>
</evidence>
<feature type="transmembrane region" description="Helical" evidence="8">
    <location>
        <begin position="39"/>
        <end position="58"/>
    </location>
</feature>
<evidence type="ECO:0000259" key="9">
    <source>
        <dbReference type="PROSITE" id="PS50174"/>
    </source>
</evidence>
<feature type="region of interest" description="Disordered" evidence="7">
    <location>
        <begin position="775"/>
        <end position="797"/>
    </location>
</feature>
<dbReference type="Gene3D" id="3.40.50.1910">
    <property type="match status" value="1"/>
</dbReference>
<dbReference type="InterPro" id="IPR043127">
    <property type="entry name" value="Sec-1-like_dom3a"/>
</dbReference>
<dbReference type="InterPro" id="IPR036045">
    <property type="entry name" value="Sec1-like_sf"/>
</dbReference>
<evidence type="ECO:0000256" key="7">
    <source>
        <dbReference type="SAM" id="MobiDB-lite"/>
    </source>
</evidence>
<keyword evidence="5 8" id="KW-1133">Transmembrane helix</keyword>
<feature type="compositionally biased region" description="Basic residues" evidence="7">
    <location>
        <begin position="1506"/>
        <end position="1519"/>
    </location>
</feature>
<sequence length="1519" mass="168456">MALIVDIVRSVLCTSWLNLLLVFVPVGYVSYFIGLNSTIIFVFNALAIVPLSSLLTDVTEKIASDAGDTIGAILNISLGNLVELILFVALKNDQIRVVQASILGSILVNLLLILGSALLTTKLPDQEFLHDAAGTQLLGSLLFVSVFTFLMPTAFDHTFRGQEGAESMSLKMSRISAVMILLIYILYFFHEIKSRTPPHDIEAVSHDEDADDVTLIHDADQVPLRPMPLSSETLHASQASHRVVRFVDVSPISEHAPLKDGERDSLDGLDHENELENEDYLENGEPKEEAGEGLYNSRRARTRGRSLSLGSSRGALSETSEGGDRTELMAPYLTTRQILRDSHVNLDRIVAKPKLNSFGPRIDRIISYVMLIITSAFMSVSAEFLASAIDDVIRQGHLSESLIGLIIMPIIGNVAEYATVVIVAARDNMGLALAVSVGSSIQIALCVTPLTIIAGWIMDRPLMLTFNLFEIATLFGSVLLVNFLILGEGVSGPLRSSGLKGGLMCILTSNLLKRELNTLFYIAVLRVAQAFGDDSSFYSPLPTAMPRERDDSDDEDIPLHHKRPFGAGLKRTKIEFVKATDPDASNTVKAVGGQSASIGDIYASIVLGSSSTDTASKSEPASDEKEDTTSSPEKLPEPLICPLCSLPITTTLQKHEASLAHQVSLEHSHPPSALDRSRMGLRALESQGWDPDSRLGLGREGEGTRFPIKILPKKDTLGVGAKQPASQKVEEKPRPLTAKEMRALAEKEKRKGERLQAEIYSRVDVEKYLRGNGVCTLSGHRRRPPPPSPPDGTAPSTAAKMGLSVIEEQHNVILQEIKNITQNDWKCLIVDENSKKIVDNAVKADDILNSNIATIEKIEDRREPNPEMDAIYLLSPEPHIVDCLLADFERRRYRRGYLVWTNLLEPGLRRRLDDFPNIRQLRVSSRTLFIDFYPRETHLVTFRDPWSFPMLYHPSCNALVPKHMQLLAQRIAGICITLGEYPKVRYYRPKNAIHEASVLCTHLARFVQEELDGYAQWDSNFPPPSTRPQSTLLITDRSMDLMAPLVHEFTYQAMAHDLLPIKDGDKVTFHTTINEGTPEAEEKDMELAEKDKIWVENRHRHMKDTIDKLMGDFQKFLDQNPHFTKESGDPTSLSAIRDMMAGLPQFQEMKQAYSLHLTMAQECMNIFQHHKLSDTAIVEQTLATGLDEDYKKPKNTLDSVVRLLDDDAVSTGDRLRLIAMYALYRGGMILDDVKKLLAHSGLPPQDVETVVNFEHIGGRTMKQGLKDPQQLTVPLFPVDLKNAQNEEEYTLSRYEPVLKQVLDGLTKGSLDQTSFPYVKPPLDPNEDLLAAQAGSLRAAGRPNWAAAGRRPPENRQRLIVFMAGGATYSESRVCYEVGNERSRDVILATSHMLTPQLFLRQVGDLSRDKRQLDLPAERKKHAPAHLFERPAPPPQAQPPPRQPMPAGGPRPGGLPSQPMARPGGLPSRPVPSGTVPTQAMANMSVSNPPNHRPTTSNSSHDDGKLHKEKKRRNFLGLKK</sequence>
<dbReference type="InterPro" id="IPR000467">
    <property type="entry name" value="G_patch_dom"/>
</dbReference>